<keyword evidence="2" id="KW-1185">Reference proteome</keyword>
<organism evidence="1 2">
    <name type="scientific">Bauhinia variegata</name>
    <name type="common">Purple orchid tree</name>
    <name type="synonym">Phanera variegata</name>
    <dbReference type="NCBI Taxonomy" id="167791"/>
    <lineage>
        <taxon>Eukaryota</taxon>
        <taxon>Viridiplantae</taxon>
        <taxon>Streptophyta</taxon>
        <taxon>Embryophyta</taxon>
        <taxon>Tracheophyta</taxon>
        <taxon>Spermatophyta</taxon>
        <taxon>Magnoliopsida</taxon>
        <taxon>eudicotyledons</taxon>
        <taxon>Gunneridae</taxon>
        <taxon>Pentapetalae</taxon>
        <taxon>rosids</taxon>
        <taxon>fabids</taxon>
        <taxon>Fabales</taxon>
        <taxon>Fabaceae</taxon>
        <taxon>Cercidoideae</taxon>
        <taxon>Cercideae</taxon>
        <taxon>Bauhiniinae</taxon>
        <taxon>Bauhinia</taxon>
    </lineage>
</organism>
<evidence type="ECO:0000313" key="2">
    <source>
        <dbReference type="Proteomes" id="UP000828941"/>
    </source>
</evidence>
<dbReference type="Proteomes" id="UP000828941">
    <property type="component" value="Chromosome 7"/>
</dbReference>
<comment type="caution">
    <text evidence="1">The sequence shown here is derived from an EMBL/GenBank/DDBJ whole genome shotgun (WGS) entry which is preliminary data.</text>
</comment>
<accession>A0ACB9NEY4</accession>
<name>A0ACB9NEY4_BAUVA</name>
<dbReference type="EMBL" id="CM039432">
    <property type="protein sequence ID" value="KAI4333275.1"/>
    <property type="molecule type" value="Genomic_DNA"/>
</dbReference>
<sequence>MGISLRYWDDCASPQDLEAMWEVPEVRSEWLGAGEEKEHKVHLSRDPDGQPYLTQTEMRAVAEIVSSRHFHSQIDPVMICAVAELESDRQLLVTHCDHKSKERTLGLMQLQPKTAEWLVRELGYRSYVTGGNTDLLFHPFVNVYFGAAYIEWLSNFQDQKKSEEFIVRAYKGGTKKATHKSTLPYWKRYLSVKESLPCRKSVDDGPDRIAPVLAHTLVTTSENSGGGQYTFWDSRTSPEDMEEMWNHHVVQKEWHKSKQKRGKVHFAHDEKKRPYLSRVELKGVADIIVFKYFSTKGIKPALLCALSEMVSFRFVNGFGERPGLMGIDYSTAFWLYLELGYRAYTLESVDDLNKPFMSMYFGAAYVAWLSKYEGRERSSEFVLRAYMVGPKNVNNEENGKLRLQYEEIYSKYDDDSKKNHDNCAIM</sequence>
<evidence type="ECO:0000313" key="1">
    <source>
        <dbReference type="EMBL" id="KAI4333275.1"/>
    </source>
</evidence>
<gene>
    <name evidence="1" type="ORF">L6164_018107</name>
</gene>
<reference evidence="1 2" key="1">
    <citation type="journal article" date="2022" name="DNA Res.">
        <title>Chromosomal-level genome assembly of the orchid tree Bauhinia variegata (Leguminosae; Cercidoideae) supports the allotetraploid origin hypothesis of Bauhinia.</title>
        <authorList>
            <person name="Zhong Y."/>
            <person name="Chen Y."/>
            <person name="Zheng D."/>
            <person name="Pang J."/>
            <person name="Liu Y."/>
            <person name="Luo S."/>
            <person name="Meng S."/>
            <person name="Qian L."/>
            <person name="Wei D."/>
            <person name="Dai S."/>
            <person name="Zhou R."/>
        </authorList>
    </citation>
    <scope>NUCLEOTIDE SEQUENCE [LARGE SCALE GENOMIC DNA]</scope>
    <source>
        <strain evidence="1">BV-YZ2020</strain>
    </source>
</reference>
<protein>
    <submittedName>
        <fullName evidence="1">Uncharacterized protein</fullName>
    </submittedName>
</protein>
<proteinExistence type="predicted"/>